<keyword evidence="5 9" id="KW-1133">Transmembrane helix</keyword>
<dbReference type="GO" id="GO:0016020">
    <property type="term" value="C:membrane"/>
    <property type="evidence" value="ECO:0007669"/>
    <property type="project" value="UniProtKB-SubCell"/>
</dbReference>
<keyword evidence="9" id="KW-0472">Membrane</keyword>
<evidence type="ECO:0000313" key="10">
    <source>
        <dbReference type="EMBL" id="TYG91834.1"/>
    </source>
</evidence>
<dbReference type="GO" id="GO:0020037">
    <property type="term" value="F:heme binding"/>
    <property type="evidence" value="ECO:0007669"/>
    <property type="project" value="InterPro"/>
</dbReference>
<dbReference type="PANTHER" id="PTHR24286">
    <property type="entry name" value="CYTOCHROME P450 26"/>
    <property type="match status" value="1"/>
</dbReference>
<dbReference type="GO" id="GO:0010268">
    <property type="term" value="P:brassinosteroid homeostasis"/>
    <property type="evidence" value="ECO:0007669"/>
    <property type="project" value="TreeGrafter"/>
</dbReference>
<organism evidence="10 11">
    <name type="scientific">Gossypium darwinii</name>
    <name type="common">Darwin's cotton</name>
    <name type="synonym">Gossypium barbadense var. darwinii</name>
    <dbReference type="NCBI Taxonomy" id="34276"/>
    <lineage>
        <taxon>Eukaryota</taxon>
        <taxon>Viridiplantae</taxon>
        <taxon>Streptophyta</taxon>
        <taxon>Embryophyta</taxon>
        <taxon>Tracheophyta</taxon>
        <taxon>Spermatophyta</taxon>
        <taxon>Magnoliopsida</taxon>
        <taxon>eudicotyledons</taxon>
        <taxon>Gunneridae</taxon>
        <taxon>Pentapetalae</taxon>
        <taxon>rosids</taxon>
        <taxon>malvids</taxon>
        <taxon>Malvales</taxon>
        <taxon>Malvaceae</taxon>
        <taxon>Malvoideae</taxon>
        <taxon>Gossypium</taxon>
    </lineage>
</organism>
<keyword evidence="6 7" id="KW-0408">Iron</keyword>
<comment type="similarity">
    <text evidence="2 8">Belongs to the cytochrome P450 family.</text>
</comment>
<dbReference type="GO" id="GO:0004497">
    <property type="term" value="F:monooxygenase activity"/>
    <property type="evidence" value="ECO:0007669"/>
    <property type="project" value="UniProtKB-KW"/>
</dbReference>
<keyword evidence="11" id="KW-1185">Reference proteome</keyword>
<evidence type="ECO:0000256" key="7">
    <source>
        <dbReference type="PIRSR" id="PIRSR602403-1"/>
    </source>
</evidence>
<dbReference type="PRINTS" id="PR00465">
    <property type="entry name" value="EP450IV"/>
</dbReference>
<dbReference type="InterPro" id="IPR017972">
    <property type="entry name" value="Cyt_P450_CS"/>
</dbReference>
<dbReference type="PROSITE" id="PS00086">
    <property type="entry name" value="CYTOCHROME_P450"/>
    <property type="match status" value="1"/>
</dbReference>
<name>A0A5D2EE99_GOSDA</name>
<evidence type="ECO:0000256" key="4">
    <source>
        <dbReference type="ARBA" id="ARBA00022723"/>
    </source>
</evidence>
<reference evidence="10 11" key="1">
    <citation type="submission" date="2019-06" db="EMBL/GenBank/DDBJ databases">
        <title>WGS assembly of Gossypium darwinii.</title>
        <authorList>
            <person name="Chen Z.J."/>
            <person name="Sreedasyam A."/>
            <person name="Ando A."/>
            <person name="Song Q."/>
            <person name="De L."/>
            <person name="Hulse-Kemp A."/>
            <person name="Ding M."/>
            <person name="Ye W."/>
            <person name="Kirkbride R."/>
            <person name="Jenkins J."/>
            <person name="Plott C."/>
            <person name="Lovell J."/>
            <person name="Lin Y.-M."/>
            <person name="Vaughn R."/>
            <person name="Liu B."/>
            <person name="Li W."/>
            <person name="Simpson S."/>
            <person name="Scheffler B."/>
            <person name="Saski C."/>
            <person name="Grover C."/>
            <person name="Hu G."/>
            <person name="Conover J."/>
            <person name="Carlson J."/>
            <person name="Shu S."/>
            <person name="Boston L."/>
            <person name="Williams M."/>
            <person name="Peterson D."/>
            <person name="Mcgee K."/>
            <person name="Jones D."/>
            <person name="Wendel J."/>
            <person name="Stelly D."/>
            <person name="Grimwood J."/>
            <person name="Schmutz J."/>
        </authorList>
    </citation>
    <scope>NUCLEOTIDE SEQUENCE [LARGE SCALE GENOMIC DNA]</scope>
    <source>
        <strain evidence="10">1808015.09</strain>
    </source>
</reference>
<dbReference type="AlphaFoldDB" id="A0A5D2EE99"/>
<comment type="subcellular location">
    <subcellularLocation>
        <location evidence="1">Membrane</location>
        <topology evidence="1">Single-pass membrane protein</topology>
    </subcellularLocation>
</comment>
<protein>
    <recommendedName>
        <fullName evidence="12">Cytochrome P450</fullName>
    </recommendedName>
</protein>
<dbReference type="PANTHER" id="PTHR24286:SF236">
    <property type="entry name" value="P450, PUTATIVE-RELATED"/>
    <property type="match status" value="1"/>
</dbReference>
<evidence type="ECO:0000256" key="5">
    <source>
        <dbReference type="ARBA" id="ARBA00022989"/>
    </source>
</evidence>
<evidence type="ECO:0000313" key="11">
    <source>
        <dbReference type="Proteomes" id="UP000323506"/>
    </source>
</evidence>
<dbReference type="GO" id="GO:0016125">
    <property type="term" value="P:sterol metabolic process"/>
    <property type="evidence" value="ECO:0007669"/>
    <property type="project" value="TreeGrafter"/>
</dbReference>
<dbReference type="GO" id="GO:0016705">
    <property type="term" value="F:oxidoreductase activity, acting on paired donors, with incorporation or reduction of molecular oxygen"/>
    <property type="evidence" value="ECO:0007669"/>
    <property type="project" value="InterPro"/>
</dbReference>
<evidence type="ECO:0000256" key="2">
    <source>
        <dbReference type="ARBA" id="ARBA00010617"/>
    </source>
</evidence>
<dbReference type="Pfam" id="PF00067">
    <property type="entry name" value="p450"/>
    <property type="match status" value="1"/>
</dbReference>
<dbReference type="Gene3D" id="1.10.630.10">
    <property type="entry name" value="Cytochrome P450"/>
    <property type="match status" value="1"/>
</dbReference>
<dbReference type="SUPFAM" id="SSF48264">
    <property type="entry name" value="Cytochrome P450"/>
    <property type="match status" value="1"/>
</dbReference>
<dbReference type="Proteomes" id="UP000323506">
    <property type="component" value="Chromosome A12"/>
</dbReference>
<keyword evidence="7 8" id="KW-0349">Heme</keyword>
<evidence type="ECO:0000256" key="6">
    <source>
        <dbReference type="ARBA" id="ARBA00023004"/>
    </source>
</evidence>
<dbReference type="InterPro" id="IPR001128">
    <property type="entry name" value="Cyt_P450"/>
</dbReference>
<dbReference type="GO" id="GO:0005506">
    <property type="term" value="F:iron ion binding"/>
    <property type="evidence" value="ECO:0007669"/>
    <property type="project" value="InterPro"/>
</dbReference>
<dbReference type="CDD" id="cd11043">
    <property type="entry name" value="CYP90-like"/>
    <property type="match status" value="1"/>
</dbReference>
<gene>
    <name evidence="10" type="ORF">ES288_A12G294000v1</name>
</gene>
<evidence type="ECO:0008006" key="12">
    <source>
        <dbReference type="Google" id="ProtNLM"/>
    </source>
</evidence>
<dbReference type="EMBL" id="CM017699">
    <property type="protein sequence ID" value="TYG91834.1"/>
    <property type="molecule type" value="Genomic_DNA"/>
</dbReference>
<sequence>MLYPLLCLIVLFLSIVLWIYHWKNPRCNGKLSPGSMGLPVVGESFQLFTLQYGSLFKSSLVDRQIVVSTDTDVNRFIFQQKGKLVQSWYMDSFDDIVGKENILSSHGFLHKCLRNLILNLFGSESLKEKHVSEMEELTSKHVGLWSCQQPSMIYDFTVRKLFGCNNEKLRGCNSAFLDGLISFPLNIPGTAYWKCLQGCNKVMRVIKIMSEERRETLTKKQDKDFLDVVLEEMNKAGTILSEQTALDLLFALPFAAFESASSAVVLALQYLQSNPLALAEQTQEHETILRERETKGSGITWKEYKSMTLTHMVSLMSNLQQTIRLGNIVTAIFRKVVKDIEIKDYKIPAGWIILACTPAVHLNPTKYEDPLTFNPCMKTNKQGRELNAGSKFFMGFGSGVRLCAGAEFVKLQISIFLHHFCTNYRWTVMKEGKAVRQPGLVFSDGFHVQILNKKFI</sequence>
<keyword evidence="4 7" id="KW-0479">Metal-binding</keyword>
<feature type="binding site" description="axial binding residue" evidence="7">
    <location>
        <position position="403"/>
    </location>
    <ligand>
        <name>heme</name>
        <dbReference type="ChEBI" id="CHEBI:30413"/>
    </ligand>
    <ligandPart>
        <name>Fe</name>
        <dbReference type="ChEBI" id="CHEBI:18248"/>
    </ligandPart>
</feature>
<evidence type="ECO:0000256" key="8">
    <source>
        <dbReference type="RuleBase" id="RU000461"/>
    </source>
</evidence>
<comment type="cofactor">
    <cofactor evidence="7">
        <name>heme</name>
        <dbReference type="ChEBI" id="CHEBI:30413"/>
    </cofactor>
</comment>
<feature type="transmembrane region" description="Helical" evidence="9">
    <location>
        <begin position="5"/>
        <end position="22"/>
    </location>
</feature>
<keyword evidence="8" id="KW-0560">Oxidoreductase</keyword>
<evidence type="ECO:0000256" key="9">
    <source>
        <dbReference type="SAM" id="Phobius"/>
    </source>
</evidence>
<keyword evidence="8" id="KW-0503">Monooxygenase</keyword>
<accession>A0A5D2EE99</accession>
<dbReference type="InterPro" id="IPR036396">
    <property type="entry name" value="Cyt_P450_sf"/>
</dbReference>
<evidence type="ECO:0000256" key="1">
    <source>
        <dbReference type="ARBA" id="ARBA00004167"/>
    </source>
</evidence>
<keyword evidence="3 9" id="KW-0812">Transmembrane</keyword>
<dbReference type="GO" id="GO:0016132">
    <property type="term" value="P:brassinosteroid biosynthetic process"/>
    <property type="evidence" value="ECO:0007669"/>
    <property type="project" value="TreeGrafter"/>
</dbReference>
<dbReference type="InterPro" id="IPR002403">
    <property type="entry name" value="Cyt_P450_E_grp-IV"/>
</dbReference>
<evidence type="ECO:0000256" key="3">
    <source>
        <dbReference type="ARBA" id="ARBA00022692"/>
    </source>
</evidence>
<proteinExistence type="inferred from homology"/>